<evidence type="ECO:0000256" key="5">
    <source>
        <dbReference type="ARBA" id="ARBA00022741"/>
    </source>
</evidence>
<dbReference type="PANTHER" id="PTHR11649:SF13">
    <property type="entry name" value="ENGB-TYPE G DOMAIN-CONTAINING PROTEIN"/>
    <property type="match status" value="1"/>
</dbReference>
<keyword evidence="13" id="KW-1185">Reference proteome</keyword>
<dbReference type="Gene3D" id="3.40.50.300">
    <property type="entry name" value="P-loop containing nucleotide triphosphate hydrolases"/>
    <property type="match status" value="1"/>
</dbReference>
<keyword evidence="4" id="KW-0479">Metal-binding</keyword>
<keyword evidence="7" id="KW-0342">GTP-binding</keyword>
<keyword evidence="3" id="KW-0132">Cell division</keyword>
<evidence type="ECO:0000256" key="7">
    <source>
        <dbReference type="ARBA" id="ARBA00023134"/>
    </source>
</evidence>
<dbReference type="PANTHER" id="PTHR11649">
    <property type="entry name" value="MSS1/TRME-RELATED GTP-BINDING PROTEIN"/>
    <property type="match status" value="1"/>
</dbReference>
<dbReference type="PROSITE" id="PS51706">
    <property type="entry name" value="G_ENGB"/>
    <property type="match status" value="1"/>
</dbReference>
<dbReference type="Proteomes" id="UP001230188">
    <property type="component" value="Unassembled WGS sequence"/>
</dbReference>
<organism evidence="12 13">
    <name type="scientific">Chrysophaeum taylorii</name>
    <dbReference type="NCBI Taxonomy" id="2483200"/>
    <lineage>
        <taxon>Eukaryota</taxon>
        <taxon>Sar</taxon>
        <taxon>Stramenopiles</taxon>
        <taxon>Ochrophyta</taxon>
        <taxon>Pelagophyceae</taxon>
        <taxon>Pelagomonadales</taxon>
        <taxon>Pelagomonadaceae</taxon>
        <taxon>Chrysophaeum</taxon>
    </lineage>
</organism>
<comment type="cofactor">
    <cofactor evidence="1">
        <name>Mg(2+)</name>
        <dbReference type="ChEBI" id="CHEBI:18420"/>
    </cofactor>
</comment>
<feature type="domain" description="EngB-type G" evidence="11">
    <location>
        <begin position="249"/>
        <end position="467"/>
    </location>
</feature>
<keyword evidence="6" id="KW-0460">Magnesium</keyword>
<dbReference type="HAMAP" id="MF_00321">
    <property type="entry name" value="GTPase_EngB"/>
    <property type="match status" value="1"/>
</dbReference>
<sequence>MELHVPSKVAASLGLRSSKRAARREKRRTIDFARGTCPPPVVKTPRVDRLIEGAVGGSRAELIAACVGRADNETLVEAVNELVRLDRSDLAARVSVDGREVLAAEGPALKAVAGALCRAGELEAVLALASALFEEEEEEEASVTPHPARVFGPLACLLLRSGRDPRATIERWRRAETRCPGSPAADFNPTLVEARKARSLASLFAVLDVMEAAGARGDDRTFEIVAQAAVRSLDFVAGAVSLQTLPAHDLKEAVFIGRSNVGKSSLVNMLANRKSAAFVSKKPGKTQQFNYFAVNDFSLPNNRRRQSSGGKKKKNASSSPSWDPPGSFYLVDVPGLGYAEVPKAARREWADLLEAYLATRDQAALAFHLVDSRCGPMPVDRDIFAMVKRSLARREGPPLRYVLVLTKADKREAKKNAVPDAHDALRADLAEHLGDDLARDIPILVTSATTRRGRDAMWRHLKHAALPSLSERGS</sequence>
<protein>
    <recommendedName>
        <fullName evidence="11">EngB-type G domain-containing protein</fullName>
    </recommendedName>
</protein>
<feature type="region of interest" description="Disordered" evidence="10">
    <location>
        <begin position="300"/>
        <end position="322"/>
    </location>
</feature>
<dbReference type="GO" id="GO:0046872">
    <property type="term" value="F:metal ion binding"/>
    <property type="evidence" value="ECO:0007669"/>
    <property type="project" value="UniProtKB-KW"/>
</dbReference>
<keyword evidence="8" id="KW-0717">Septation</keyword>
<evidence type="ECO:0000256" key="6">
    <source>
        <dbReference type="ARBA" id="ARBA00022842"/>
    </source>
</evidence>
<reference evidence="12" key="1">
    <citation type="submission" date="2023-01" db="EMBL/GenBank/DDBJ databases">
        <title>Metagenome sequencing of chrysophaentin producing Chrysophaeum taylorii.</title>
        <authorList>
            <person name="Davison J."/>
            <person name="Bewley C."/>
        </authorList>
    </citation>
    <scope>NUCLEOTIDE SEQUENCE</scope>
    <source>
        <strain evidence="12">NIES-1699</strain>
    </source>
</reference>
<evidence type="ECO:0000313" key="13">
    <source>
        <dbReference type="Proteomes" id="UP001230188"/>
    </source>
</evidence>
<evidence type="ECO:0000256" key="10">
    <source>
        <dbReference type="SAM" id="MobiDB-lite"/>
    </source>
</evidence>
<evidence type="ECO:0000259" key="11">
    <source>
        <dbReference type="PROSITE" id="PS51706"/>
    </source>
</evidence>
<dbReference type="InterPro" id="IPR006073">
    <property type="entry name" value="GTP-bd"/>
</dbReference>
<evidence type="ECO:0000256" key="4">
    <source>
        <dbReference type="ARBA" id="ARBA00022723"/>
    </source>
</evidence>
<evidence type="ECO:0000256" key="3">
    <source>
        <dbReference type="ARBA" id="ARBA00022618"/>
    </source>
</evidence>
<evidence type="ECO:0000256" key="9">
    <source>
        <dbReference type="ARBA" id="ARBA00023306"/>
    </source>
</evidence>
<evidence type="ECO:0000256" key="1">
    <source>
        <dbReference type="ARBA" id="ARBA00001946"/>
    </source>
</evidence>
<evidence type="ECO:0000313" key="12">
    <source>
        <dbReference type="EMBL" id="KAJ8601233.1"/>
    </source>
</evidence>
<evidence type="ECO:0000256" key="2">
    <source>
        <dbReference type="ARBA" id="ARBA00009638"/>
    </source>
</evidence>
<feature type="compositionally biased region" description="Basic residues" evidence="10">
    <location>
        <begin position="302"/>
        <end position="315"/>
    </location>
</feature>
<gene>
    <name evidence="12" type="ORF">CTAYLR_003233</name>
</gene>
<dbReference type="InterPro" id="IPR030393">
    <property type="entry name" value="G_ENGB_dom"/>
</dbReference>
<dbReference type="GO" id="GO:0051301">
    <property type="term" value="P:cell division"/>
    <property type="evidence" value="ECO:0007669"/>
    <property type="project" value="UniProtKB-KW"/>
</dbReference>
<comment type="caution">
    <text evidence="12">The sequence shown here is derived from an EMBL/GenBank/DDBJ whole genome shotgun (WGS) entry which is preliminary data.</text>
</comment>
<accession>A0AAD7UAX4</accession>
<keyword evidence="5" id="KW-0547">Nucleotide-binding</keyword>
<name>A0AAD7UAX4_9STRA</name>
<dbReference type="GO" id="GO:0005525">
    <property type="term" value="F:GTP binding"/>
    <property type="evidence" value="ECO:0007669"/>
    <property type="project" value="UniProtKB-KW"/>
</dbReference>
<dbReference type="InterPro" id="IPR027417">
    <property type="entry name" value="P-loop_NTPase"/>
</dbReference>
<dbReference type="SUPFAM" id="SSF52540">
    <property type="entry name" value="P-loop containing nucleoside triphosphate hydrolases"/>
    <property type="match status" value="1"/>
</dbReference>
<dbReference type="InterPro" id="IPR019987">
    <property type="entry name" value="GTP-bd_ribosome_bio_YsxC"/>
</dbReference>
<dbReference type="Pfam" id="PF01926">
    <property type="entry name" value="MMR_HSR1"/>
    <property type="match status" value="1"/>
</dbReference>
<evidence type="ECO:0000256" key="8">
    <source>
        <dbReference type="ARBA" id="ARBA00023210"/>
    </source>
</evidence>
<comment type="similarity">
    <text evidence="2">Belongs to the TRAFAC class TrmE-Era-EngA-EngB-Septin-like GTPase superfamily. EngB GTPase family.</text>
</comment>
<dbReference type="CDD" id="cd01876">
    <property type="entry name" value="YihA_EngB"/>
    <property type="match status" value="1"/>
</dbReference>
<keyword evidence="9" id="KW-0131">Cell cycle</keyword>
<dbReference type="AlphaFoldDB" id="A0AAD7UAX4"/>
<proteinExistence type="inferred from homology"/>
<dbReference type="EMBL" id="JAQMWT010000443">
    <property type="protein sequence ID" value="KAJ8601233.1"/>
    <property type="molecule type" value="Genomic_DNA"/>
</dbReference>